<gene>
    <name evidence="1" type="ORF">Mgra_00008549</name>
</gene>
<sequence length="207" mass="22947">MEDENEQLDYDELDDLETARKKCKQLQKAVEIDTLQAVKTSSEQQTIEEVKEILTNDSTIKSETVPITSQMQLSSFPQAIPQYTCSTSLFSSTSSVLYSSSTPPPPGVSTVPIIASSFSPPITTNILRPSIQQQPFLNKFYVNPKFNNNKNFRFDKRNMSKTFHTNPIGVGYFPSISALPPTANVLTSQPGGTVQFVGGVYKQIIKI</sequence>
<organism evidence="1 2">
    <name type="scientific">Meloidogyne graminicola</name>
    <dbReference type="NCBI Taxonomy" id="189291"/>
    <lineage>
        <taxon>Eukaryota</taxon>
        <taxon>Metazoa</taxon>
        <taxon>Ecdysozoa</taxon>
        <taxon>Nematoda</taxon>
        <taxon>Chromadorea</taxon>
        <taxon>Rhabditida</taxon>
        <taxon>Tylenchina</taxon>
        <taxon>Tylenchomorpha</taxon>
        <taxon>Tylenchoidea</taxon>
        <taxon>Meloidogynidae</taxon>
        <taxon>Meloidogyninae</taxon>
        <taxon>Meloidogyne</taxon>
    </lineage>
</organism>
<reference evidence="1" key="1">
    <citation type="journal article" date="2020" name="Ecol. Evol.">
        <title>Genome structure and content of the rice root-knot nematode (Meloidogyne graminicola).</title>
        <authorList>
            <person name="Phan N.T."/>
            <person name="Danchin E.G.J."/>
            <person name="Klopp C."/>
            <person name="Perfus-Barbeoch L."/>
            <person name="Kozlowski D.K."/>
            <person name="Koutsovoulos G.D."/>
            <person name="Lopez-Roques C."/>
            <person name="Bouchez O."/>
            <person name="Zahm M."/>
            <person name="Besnard G."/>
            <person name="Bellafiore S."/>
        </authorList>
    </citation>
    <scope>NUCLEOTIDE SEQUENCE</scope>
    <source>
        <strain evidence="1">VN-18</strain>
    </source>
</reference>
<evidence type="ECO:0000313" key="1">
    <source>
        <dbReference type="EMBL" id="KAF7631221.1"/>
    </source>
</evidence>
<comment type="caution">
    <text evidence="1">The sequence shown here is derived from an EMBL/GenBank/DDBJ whole genome shotgun (WGS) entry which is preliminary data.</text>
</comment>
<protein>
    <submittedName>
        <fullName evidence="1">Uncharacterized protein</fullName>
    </submittedName>
</protein>
<name>A0A8S9ZFE9_9BILA</name>
<dbReference type="Proteomes" id="UP000605970">
    <property type="component" value="Unassembled WGS sequence"/>
</dbReference>
<keyword evidence="2" id="KW-1185">Reference proteome</keyword>
<evidence type="ECO:0000313" key="2">
    <source>
        <dbReference type="Proteomes" id="UP000605970"/>
    </source>
</evidence>
<proteinExistence type="predicted"/>
<dbReference type="EMBL" id="JABEBT010000114">
    <property type="protein sequence ID" value="KAF7631221.1"/>
    <property type="molecule type" value="Genomic_DNA"/>
</dbReference>
<dbReference type="AlphaFoldDB" id="A0A8S9ZFE9"/>
<accession>A0A8S9ZFE9</accession>